<dbReference type="Proteomes" id="UP000316781">
    <property type="component" value="Unassembled WGS sequence"/>
</dbReference>
<dbReference type="EMBL" id="VJMF01000064">
    <property type="protein sequence ID" value="TRL30835.1"/>
    <property type="molecule type" value="Genomic_DNA"/>
</dbReference>
<reference evidence="1 2" key="1">
    <citation type="submission" date="2019-07" db="EMBL/GenBank/DDBJ databases">
        <title>Ln-dependent methylotrophs.</title>
        <authorList>
            <person name="Tani A."/>
        </authorList>
    </citation>
    <scope>NUCLEOTIDE SEQUENCE [LARGE SCALE GENOMIC DNA]</scope>
    <source>
        <strain evidence="1 2">SM89A</strain>
    </source>
</reference>
<sequence>MNINVMRAAMLGCLISQPVNAECPDPFPQSPSADQIRECLSDVAKLRIEVLRLRVRLNSISGHYNGAGLDSLTPESRVRSSIAGKFVRISFDSYNFKSLPVVLLTTREGWHVYIHDITNDHVDVLTQTIDDGRANGSMLTDKEFWFQIVPTAF</sequence>
<dbReference type="AlphaFoldDB" id="A0A549SMJ4"/>
<organism evidence="1 2">
    <name type="scientific">Methylosinus sporium</name>
    <dbReference type="NCBI Taxonomy" id="428"/>
    <lineage>
        <taxon>Bacteria</taxon>
        <taxon>Pseudomonadati</taxon>
        <taxon>Pseudomonadota</taxon>
        <taxon>Alphaproteobacteria</taxon>
        <taxon>Hyphomicrobiales</taxon>
        <taxon>Methylocystaceae</taxon>
        <taxon>Methylosinus</taxon>
    </lineage>
</organism>
<gene>
    <name evidence="1" type="ORF">FM996_15360</name>
</gene>
<protein>
    <submittedName>
        <fullName evidence="1">Uncharacterized protein</fullName>
    </submittedName>
</protein>
<evidence type="ECO:0000313" key="1">
    <source>
        <dbReference type="EMBL" id="TRL30835.1"/>
    </source>
</evidence>
<name>A0A549SMJ4_METSR</name>
<accession>A0A549SMJ4</accession>
<evidence type="ECO:0000313" key="2">
    <source>
        <dbReference type="Proteomes" id="UP000316781"/>
    </source>
</evidence>
<dbReference type="RefSeq" id="WP_142863743.1">
    <property type="nucleotide sequence ID" value="NZ_VJMF01000064.1"/>
</dbReference>
<proteinExistence type="predicted"/>
<comment type="caution">
    <text evidence="1">The sequence shown here is derived from an EMBL/GenBank/DDBJ whole genome shotgun (WGS) entry which is preliminary data.</text>
</comment>